<dbReference type="OrthoDB" id="7856227at2"/>
<evidence type="ECO:0000259" key="3">
    <source>
        <dbReference type="Pfam" id="PF07811"/>
    </source>
</evidence>
<dbReference type="STRING" id="1685379.AVO45_16600"/>
<sequence>MTNWPHITRAFRRDTRGTALVELAIVLPLFLLLMFGVLEYGRLFWNSTMSQKAMQMAARLATVGPPLCAGVPTVHEITDPPPANTQYGTLCRGTGVCATVAAVSCTLSNALDDGVYDGTYADRVWTSIEPLLPPGSSPSNVQFTYSQDPDLGFLGGPYTPVVTAELVNVNFDFVLPIGGLAALAANDPTLAASTPNSISIPAMSTSVPGEDLDSGAGD</sequence>
<feature type="transmembrane region" description="Helical" evidence="2">
    <location>
        <begin position="20"/>
        <end position="45"/>
    </location>
</feature>
<dbReference type="AlphaFoldDB" id="A0A0X3UBA1"/>
<evidence type="ECO:0000256" key="1">
    <source>
        <dbReference type="SAM" id="MobiDB-lite"/>
    </source>
</evidence>
<keyword evidence="2" id="KW-1133">Transmembrane helix</keyword>
<comment type="caution">
    <text evidence="4">The sequence shown here is derived from an EMBL/GenBank/DDBJ whole genome shotgun (WGS) entry which is preliminary data.</text>
</comment>
<evidence type="ECO:0000313" key="5">
    <source>
        <dbReference type="Proteomes" id="UP000053791"/>
    </source>
</evidence>
<protein>
    <recommendedName>
        <fullName evidence="3">TadE-like domain-containing protein</fullName>
    </recommendedName>
</protein>
<feature type="region of interest" description="Disordered" evidence="1">
    <location>
        <begin position="195"/>
        <end position="218"/>
    </location>
</feature>
<dbReference type="InterPro" id="IPR012495">
    <property type="entry name" value="TadE-like_dom"/>
</dbReference>
<feature type="compositionally biased region" description="Polar residues" evidence="1">
    <location>
        <begin position="195"/>
        <end position="207"/>
    </location>
</feature>
<organism evidence="4 5">
    <name type="scientific">Ruegeria marisrubri</name>
    <dbReference type="NCBI Taxonomy" id="1685379"/>
    <lineage>
        <taxon>Bacteria</taxon>
        <taxon>Pseudomonadati</taxon>
        <taxon>Pseudomonadota</taxon>
        <taxon>Alphaproteobacteria</taxon>
        <taxon>Rhodobacterales</taxon>
        <taxon>Roseobacteraceae</taxon>
        <taxon>Ruegeria</taxon>
    </lineage>
</organism>
<evidence type="ECO:0000256" key="2">
    <source>
        <dbReference type="SAM" id="Phobius"/>
    </source>
</evidence>
<keyword evidence="2" id="KW-0472">Membrane</keyword>
<reference evidence="4 5" key="1">
    <citation type="submission" date="2015-12" db="EMBL/GenBank/DDBJ databases">
        <authorList>
            <person name="Shamseldin A."/>
            <person name="Moawad H."/>
            <person name="Abd El-Rahim W.M."/>
            <person name="Sadowsky M.J."/>
        </authorList>
    </citation>
    <scope>NUCLEOTIDE SEQUENCE [LARGE SCALE GENOMIC DNA]</scope>
    <source>
        <strain evidence="4 5">ZGT118</strain>
    </source>
</reference>
<name>A0A0X3UBA1_9RHOB</name>
<accession>A0A0X3UBA1</accession>
<gene>
    <name evidence="4" type="ORF">AVO45_16600</name>
</gene>
<feature type="domain" description="TadE-like" evidence="3">
    <location>
        <begin position="17"/>
        <end position="59"/>
    </location>
</feature>
<dbReference type="EMBL" id="LQBQ01000002">
    <property type="protein sequence ID" value="KUJ85367.1"/>
    <property type="molecule type" value="Genomic_DNA"/>
</dbReference>
<dbReference type="Pfam" id="PF07811">
    <property type="entry name" value="TadE"/>
    <property type="match status" value="1"/>
</dbReference>
<keyword evidence="5" id="KW-1185">Reference proteome</keyword>
<keyword evidence="2" id="KW-0812">Transmembrane</keyword>
<proteinExistence type="predicted"/>
<dbReference type="RefSeq" id="WP_068344786.1">
    <property type="nucleotide sequence ID" value="NZ_LQBQ01000002.1"/>
</dbReference>
<dbReference type="Proteomes" id="UP000053791">
    <property type="component" value="Unassembled WGS sequence"/>
</dbReference>
<evidence type="ECO:0000313" key="4">
    <source>
        <dbReference type="EMBL" id="KUJ85367.1"/>
    </source>
</evidence>